<evidence type="ECO:0000313" key="2">
    <source>
        <dbReference type="Proteomes" id="UP000284731"/>
    </source>
</evidence>
<name>A0A412PE30_9FIRM</name>
<dbReference type="AlphaFoldDB" id="A0A412PE30"/>
<dbReference type="SUPFAM" id="SSF47979">
    <property type="entry name" value="Iron-dependent repressor protein, dimerization domain"/>
    <property type="match status" value="1"/>
</dbReference>
<sequence length="46" mass="5185">MDSDTAEEKACRMEHTISDSSCQKLKGQEQKTCPYADTCDFKPGNR</sequence>
<dbReference type="GO" id="GO:0046914">
    <property type="term" value="F:transition metal ion binding"/>
    <property type="evidence" value="ECO:0007669"/>
    <property type="project" value="InterPro"/>
</dbReference>
<accession>A0A412PE30</accession>
<protein>
    <submittedName>
        <fullName evidence="1">Uncharacterized protein</fullName>
    </submittedName>
</protein>
<dbReference type="EMBL" id="QRWX01000002">
    <property type="protein sequence ID" value="RGT55905.1"/>
    <property type="molecule type" value="Genomic_DNA"/>
</dbReference>
<dbReference type="GO" id="GO:0046983">
    <property type="term" value="F:protein dimerization activity"/>
    <property type="evidence" value="ECO:0007669"/>
    <property type="project" value="InterPro"/>
</dbReference>
<evidence type="ECO:0000313" key="1">
    <source>
        <dbReference type="EMBL" id="RGT55905.1"/>
    </source>
</evidence>
<proteinExistence type="predicted"/>
<reference evidence="1 2" key="1">
    <citation type="submission" date="2018-08" db="EMBL/GenBank/DDBJ databases">
        <title>A genome reference for cultivated species of the human gut microbiota.</title>
        <authorList>
            <person name="Zou Y."/>
            <person name="Xue W."/>
            <person name="Luo G."/>
        </authorList>
    </citation>
    <scope>NUCLEOTIDE SEQUENCE [LARGE SCALE GENOMIC DNA]</scope>
    <source>
        <strain evidence="1 2">AF18-46</strain>
    </source>
</reference>
<dbReference type="Gene3D" id="1.10.60.10">
    <property type="entry name" value="Iron dependent repressor, metal binding and dimerisation domain"/>
    <property type="match status" value="1"/>
</dbReference>
<gene>
    <name evidence="1" type="ORF">DWX20_03585</name>
</gene>
<dbReference type="Proteomes" id="UP000284731">
    <property type="component" value="Unassembled WGS sequence"/>
</dbReference>
<dbReference type="InterPro" id="IPR036421">
    <property type="entry name" value="Fe_dep_repressor_sf"/>
</dbReference>
<organism evidence="1 2">
    <name type="scientific">Solobacterium moorei</name>
    <dbReference type="NCBI Taxonomy" id="102148"/>
    <lineage>
        <taxon>Bacteria</taxon>
        <taxon>Bacillati</taxon>
        <taxon>Bacillota</taxon>
        <taxon>Erysipelotrichia</taxon>
        <taxon>Erysipelotrichales</taxon>
        <taxon>Erysipelotrichaceae</taxon>
        <taxon>Solobacterium</taxon>
    </lineage>
</organism>
<comment type="caution">
    <text evidence="1">The sequence shown here is derived from an EMBL/GenBank/DDBJ whole genome shotgun (WGS) entry which is preliminary data.</text>
</comment>